<proteinExistence type="predicted"/>
<comment type="caution">
    <text evidence="1">The sequence shown here is derived from an EMBL/GenBank/DDBJ whole genome shotgun (WGS) entry which is preliminary data.</text>
</comment>
<gene>
    <name evidence="1" type="ORF">CBR_g36646</name>
</gene>
<sequence>MWDIVVSLQHVWWKQGMEKRSYRGVRLWPWRGAMRNRNGDLKLEDDYSRWLRMLRLGLGFEQLAFTLSPSLELPVSVCWRAQQFCLANVALIAGDGDVR</sequence>
<evidence type="ECO:0000313" key="2">
    <source>
        <dbReference type="Proteomes" id="UP000265515"/>
    </source>
</evidence>
<name>A0A388LL58_CHABU</name>
<dbReference type="Gramene" id="GBG83027">
    <property type="protein sequence ID" value="GBG83027"/>
    <property type="gene ID" value="CBR_g36646"/>
</dbReference>
<dbReference type="EMBL" id="BFEA01000425">
    <property type="protein sequence ID" value="GBG83027.1"/>
    <property type="molecule type" value="Genomic_DNA"/>
</dbReference>
<protein>
    <submittedName>
        <fullName evidence="1">Uncharacterized protein</fullName>
    </submittedName>
</protein>
<keyword evidence="2" id="KW-1185">Reference proteome</keyword>
<organism evidence="1 2">
    <name type="scientific">Chara braunii</name>
    <name type="common">Braun's stonewort</name>
    <dbReference type="NCBI Taxonomy" id="69332"/>
    <lineage>
        <taxon>Eukaryota</taxon>
        <taxon>Viridiplantae</taxon>
        <taxon>Streptophyta</taxon>
        <taxon>Charophyceae</taxon>
        <taxon>Charales</taxon>
        <taxon>Characeae</taxon>
        <taxon>Chara</taxon>
    </lineage>
</organism>
<dbReference type="AlphaFoldDB" id="A0A388LL58"/>
<accession>A0A388LL58</accession>
<reference evidence="1 2" key="1">
    <citation type="journal article" date="2018" name="Cell">
        <title>The Chara Genome: Secondary Complexity and Implications for Plant Terrestrialization.</title>
        <authorList>
            <person name="Nishiyama T."/>
            <person name="Sakayama H."/>
            <person name="Vries J.D."/>
            <person name="Buschmann H."/>
            <person name="Saint-Marcoux D."/>
            <person name="Ullrich K.K."/>
            <person name="Haas F.B."/>
            <person name="Vanderstraeten L."/>
            <person name="Becker D."/>
            <person name="Lang D."/>
            <person name="Vosolsobe S."/>
            <person name="Rombauts S."/>
            <person name="Wilhelmsson P.K.I."/>
            <person name="Janitza P."/>
            <person name="Kern R."/>
            <person name="Heyl A."/>
            <person name="Rumpler F."/>
            <person name="Villalobos L.I.A.C."/>
            <person name="Clay J.M."/>
            <person name="Skokan R."/>
            <person name="Toyoda A."/>
            <person name="Suzuki Y."/>
            <person name="Kagoshima H."/>
            <person name="Schijlen E."/>
            <person name="Tajeshwar N."/>
            <person name="Catarino B."/>
            <person name="Hetherington A.J."/>
            <person name="Saltykova A."/>
            <person name="Bonnot C."/>
            <person name="Breuninger H."/>
            <person name="Symeonidi A."/>
            <person name="Radhakrishnan G.V."/>
            <person name="Van Nieuwerburgh F."/>
            <person name="Deforce D."/>
            <person name="Chang C."/>
            <person name="Karol K.G."/>
            <person name="Hedrich R."/>
            <person name="Ulvskov P."/>
            <person name="Glockner G."/>
            <person name="Delwiche C.F."/>
            <person name="Petrasek J."/>
            <person name="Van de Peer Y."/>
            <person name="Friml J."/>
            <person name="Beilby M."/>
            <person name="Dolan L."/>
            <person name="Kohara Y."/>
            <person name="Sugano S."/>
            <person name="Fujiyama A."/>
            <person name="Delaux P.-M."/>
            <person name="Quint M."/>
            <person name="TheiBen G."/>
            <person name="Hagemann M."/>
            <person name="Harholt J."/>
            <person name="Dunand C."/>
            <person name="Zachgo S."/>
            <person name="Langdale J."/>
            <person name="Maumus F."/>
            <person name="Straeten D.V.D."/>
            <person name="Gould S.B."/>
            <person name="Rensing S.A."/>
        </authorList>
    </citation>
    <scope>NUCLEOTIDE SEQUENCE [LARGE SCALE GENOMIC DNA]</scope>
    <source>
        <strain evidence="1 2">S276</strain>
    </source>
</reference>
<evidence type="ECO:0000313" key="1">
    <source>
        <dbReference type="EMBL" id="GBG83027.1"/>
    </source>
</evidence>
<dbReference type="Proteomes" id="UP000265515">
    <property type="component" value="Unassembled WGS sequence"/>
</dbReference>